<gene>
    <name evidence="4" type="ORF">AVL62_02295</name>
</gene>
<dbReference type="SMART" id="SM00257">
    <property type="entry name" value="LysM"/>
    <property type="match status" value="1"/>
</dbReference>
<dbReference type="PROSITE" id="PS51782">
    <property type="entry name" value="LYSM"/>
    <property type="match status" value="1"/>
</dbReference>
<dbReference type="AlphaFoldDB" id="A0A0W8I5U4"/>
<dbReference type="InterPro" id="IPR018392">
    <property type="entry name" value="LysM"/>
</dbReference>
<evidence type="ECO:0000313" key="4">
    <source>
        <dbReference type="EMBL" id="KUG53632.1"/>
    </source>
</evidence>
<accession>A0A0W8I5U4</accession>
<dbReference type="Pfam" id="PF01476">
    <property type="entry name" value="LysM"/>
    <property type="match status" value="1"/>
</dbReference>
<evidence type="ECO:0000259" key="3">
    <source>
        <dbReference type="PROSITE" id="PS51782"/>
    </source>
</evidence>
<keyword evidence="5" id="KW-1185">Reference proteome</keyword>
<dbReference type="CDD" id="cd00118">
    <property type="entry name" value="LysM"/>
    <property type="match status" value="1"/>
</dbReference>
<dbReference type="SUPFAM" id="SSF54106">
    <property type="entry name" value="LysM domain"/>
    <property type="match status" value="1"/>
</dbReference>
<organism evidence="4 5">
    <name type="scientific">Serinicoccus chungangensis</name>
    <dbReference type="NCBI Taxonomy" id="767452"/>
    <lineage>
        <taxon>Bacteria</taxon>
        <taxon>Bacillati</taxon>
        <taxon>Actinomycetota</taxon>
        <taxon>Actinomycetes</taxon>
        <taxon>Micrococcales</taxon>
        <taxon>Ornithinimicrobiaceae</taxon>
        <taxon>Serinicoccus</taxon>
    </lineage>
</organism>
<keyword evidence="2" id="KW-1133">Transmembrane helix</keyword>
<feature type="region of interest" description="Disordered" evidence="1">
    <location>
        <begin position="1"/>
        <end position="28"/>
    </location>
</feature>
<dbReference type="EMBL" id="LQBL01000028">
    <property type="protein sequence ID" value="KUG53632.1"/>
    <property type="molecule type" value="Genomic_DNA"/>
</dbReference>
<sequence>MSTAIAHDILGPLPGPRPVTGGASRRPTHLRLVGEDDRRPSRAARRRLRAGRLHLTRRGRLAVTATTGLVLAAVIWSMVGLLGPAGASTSVTVERGETLSQIASEQLPELPLSRAMTAIQRANSLSTTSIAAGQELVIPGR</sequence>
<comment type="caution">
    <text evidence="4">The sequence shown here is derived from an EMBL/GenBank/DDBJ whole genome shotgun (WGS) entry which is preliminary data.</text>
</comment>
<feature type="domain" description="LysM" evidence="3">
    <location>
        <begin position="89"/>
        <end position="138"/>
    </location>
</feature>
<dbReference type="STRING" id="767452.AVL62_02295"/>
<evidence type="ECO:0000313" key="5">
    <source>
        <dbReference type="Proteomes" id="UP000054837"/>
    </source>
</evidence>
<evidence type="ECO:0000256" key="2">
    <source>
        <dbReference type="SAM" id="Phobius"/>
    </source>
</evidence>
<dbReference type="RefSeq" id="WP_058891641.1">
    <property type="nucleotide sequence ID" value="NZ_LQBL01000028.1"/>
</dbReference>
<name>A0A0W8I5U4_9MICO</name>
<evidence type="ECO:0000256" key="1">
    <source>
        <dbReference type="SAM" id="MobiDB-lite"/>
    </source>
</evidence>
<dbReference type="Proteomes" id="UP000054837">
    <property type="component" value="Unassembled WGS sequence"/>
</dbReference>
<dbReference type="OrthoDB" id="4869632at2"/>
<proteinExistence type="predicted"/>
<protein>
    <recommendedName>
        <fullName evidence="3">LysM domain-containing protein</fullName>
    </recommendedName>
</protein>
<dbReference type="InterPro" id="IPR036779">
    <property type="entry name" value="LysM_dom_sf"/>
</dbReference>
<dbReference type="Gene3D" id="3.10.350.10">
    <property type="entry name" value="LysM domain"/>
    <property type="match status" value="1"/>
</dbReference>
<feature type="transmembrane region" description="Helical" evidence="2">
    <location>
        <begin position="61"/>
        <end position="82"/>
    </location>
</feature>
<reference evidence="4 5" key="1">
    <citation type="submission" date="2015-12" db="EMBL/GenBank/DDBJ databases">
        <title>Serinicoccus chungangenesis strain CD08_5 genome sequencing and assembly.</title>
        <authorList>
            <person name="Chander A.M."/>
            <person name="Kaur G."/>
            <person name="Nair G.R."/>
            <person name="Dhawan D.K."/>
            <person name="Kochhar R.K."/>
            <person name="Mayilraj S."/>
            <person name="Bhadada S.K."/>
        </authorList>
    </citation>
    <scope>NUCLEOTIDE SEQUENCE [LARGE SCALE GENOMIC DNA]</scope>
    <source>
        <strain evidence="4 5">CD08_5</strain>
    </source>
</reference>
<keyword evidence="2" id="KW-0472">Membrane</keyword>
<keyword evidence="2" id="KW-0812">Transmembrane</keyword>